<dbReference type="PANTHER" id="PTHR11705:SF143">
    <property type="entry name" value="SLL0236 PROTEIN"/>
    <property type="match status" value="1"/>
</dbReference>
<dbReference type="CDD" id="cd00118">
    <property type="entry name" value="LysM"/>
    <property type="match status" value="2"/>
</dbReference>
<evidence type="ECO:0000256" key="1">
    <source>
        <dbReference type="ARBA" id="ARBA00001947"/>
    </source>
</evidence>
<feature type="domain" description="LysM" evidence="8">
    <location>
        <begin position="54"/>
        <end position="98"/>
    </location>
</feature>
<evidence type="ECO:0000259" key="9">
    <source>
        <dbReference type="PROSITE" id="PS52035"/>
    </source>
</evidence>
<dbReference type="PANTHER" id="PTHR11705">
    <property type="entry name" value="PROTEASE FAMILY M14 CARBOXYPEPTIDASE A,B"/>
    <property type="match status" value="1"/>
</dbReference>
<feature type="domain" description="Peptidase M14" evidence="9">
    <location>
        <begin position="111"/>
        <end position="398"/>
    </location>
</feature>
<comment type="caution">
    <text evidence="10">The sequence shown here is derived from an EMBL/GenBank/DDBJ whole genome shotgun (WGS) entry which is preliminary data.</text>
</comment>
<dbReference type="InterPro" id="IPR034274">
    <property type="entry name" value="ENP1_M14_CPD"/>
</dbReference>
<dbReference type="InterPro" id="IPR000834">
    <property type="entry name" value="Peptidase_M14"/>
</dbReference>
<dbReference type="PROSITE" id="PS52035">
    <property type="entry name" value="PEPTIDASE_M14"/>
    <property type="match status" value="1"/>
</dbReference>
<dbReference type="SMART" id="SM00257">
    <property type="entry name" value="LysM"/>
    <property type="match status" value="2"/>
</dbReference>
<dbReference type="SUPFAM" id="SSF54106">
    <property type="entry name" value="LysM domain"/>
    <property type="match status" value="2"/>
</dbReference>
<dbReference type="PRINTS" id="PR00765">
    <property type="entry name" value="CRBOXYPTASEA"/>
</dbReference>
<dbReference type="InterPro" id="IPR036779">
    <property type="entry name" value="LysM_dom_sf"/>
</dbReference>
<dbReference type="Proteomes" id="UP001527882">
    <property type="component" value="Unassembled WGS sequence"/>
</dbReference>
<dbReference type="Gene3D" id="3.10.350.10">
    <property type="entry name" value="LysM domain"/>
    <property type="match status" value="2"/>
</dbReference>
<keyword evidence="4" id="KW-0378">Hydrolase</keyword>
<proteinExistence type="inferred from homology"/>
<dbReference type="SUPFAM" id="SSF53187">
    <property type="entry name" value="Zn-dependent exopeptidases"/>
    <property type="match status" value="1"/>
</dbReference>
<evidence type="ECO:0000256" key="2">
    <source>
        <dbReference type="ARBA" id="ARBA00005988"/>
    </source>
</evidence>
<dbReference type="RefSeq" id="WP_269880412.1">
    <property type="nucleotide sequence ID" value="NZ_JAQAGZ010000003.1"/>
</dbReference>
<reference evidence="10 11" key="1">
    <citation type="submission" date="2022-12" db="EMBL/GenBank/DDBJ databases">
        <title>Draft genome sequence of Paenibacillus sp. dW9.</title>
        <authorList>
            <person name="Choi E.-W."/>
            <person name="Kim D.-U."/>
        </authorList>
    </citation>
    <scope>NUCLEOTIDE SEQUENCE [LARGE SCALE GENOMIC DNA]</scope>
    <source>
        <strain evidence="11">dW9</strain>
    </source>
</reference>
<sequence>MTFTYMVQPGDTLHRIARRYGMNVKAIYSANPQLQEPGYVYPGQQIFLPVLPVNRYFIQAGDTFAELARRFNIDPMDLQAANPEADPRRLRIGQPVVLPISRGLSIGSPLRPYGYEELQEDLASLGRTYPFLETDSIGESVQGRVIPVVRLGTGVREVHYNASFHANEWITSLLLMKFLEELAGTFASGGEMRERPVRPLLEACSLWIVPMVNPDGVELVQQGISPAHPLYASLLEWNHGSFDFSSWKANARGVDLNDQFPAGWELERARRAVKGPGPRDYGGTHPLSEPESAAMAAFTRSRDFRLVMALHTQGREVYWNYRGFEPEESEIIAGQLAKVSGYRAVELTDSDAGYKDWFIETFRRPGFTIEAGFGVNPLPLDQFRSMYEDVSVLLLEGLQAACT</sequence>
<name>A0ABT4Q570_9BACL</name>
<comment type="cofactor">
    <cofactor evidence="1">
        <name>Zn(2+)</name>
        <dbReference type="ChEBI" id="CHEBI:29105"/>
    </cofactor>
</comment>
<keyword evidence="3" id="KW-0645">Protease</keyword>
<keyword evidence="5" id="KW-0862">Zinc</keyword>
<evidence type="ECO:0000256" key="7">
    <source>
        <dbReference type="PROSITE-ProRule" id="PRU01379"/>
    </source>
</evidence>
<organism evidence="10 11">
    <name type="scientific">Paenibacillus gyeongsangnamensis</name>
    <dbReference type="NCBI Taxonomy" id="3388067"/>
    <lineage>
        <taxon>Bacteria</taxon>
        <taxon>Bacillati</taxon>
        <taxon>Bacillota</taxon>
        <taxon>Bacilli</taxon>
        <taxon>Bacillales</taxon>
        <taxon>Paenibacillaceae</taxon>
        <taxon>Paenibacillus</taxon>
    </lineage>
</organism>
<evidence type="ECO:0000259" key="8">
    <source>
        <dbReference type="PROSITE" id="PS51782"/>
    </source>
</evidence>
<dbReference type="Gene3D" id="3.40.630.10">
    <property type="entry name" value="Zn peptidases"/>
    <property type="match status" value="1"/>
</dbReference>
<dbReference type="SMART" id="SM00631">
    <property type="entry name" value="Zn_pept"/>
    <property type="match status" value="1"/>
</dbReference>
<accession>A0ABT4Q570</accession>
<gene>
    <name evidence="10" type="ORF">O9H85_06195</name>
</gene>
<comment type="similarity">
    <text evidence="2 7">Belongs to the peptidase M14 family.</text>
</comment>
<dbReference type="Pfam" id="PF00246">
    <property type="entry name" value="Peptidase_M14"/>
    <property type="match status" value="1"/>
</dbReference>
<evidence type="ECO:0000256" key="4">
    <source>
        <dbReference type="ARBA" id="ARBA00022801"/>
    </source>
</evidence>
<dbReference type="EMBL" id="JAQAGZ010000003">
    <property type="protein sequence ID" value="MCZ8512022.1"/>
    <property type="molecule type" value="Genomic_DNA"/>
</dbReference>
<keyword evidence="6" id="KW-0482">Metalloprotease</keyword>
<dbReference type="InterPro" id="IPR018392">
    <property type="entry name" value="LysM"/>
</dbReference>
<dbReference type="PROSITE" id="PS51782">
    <property type="entry name" value="LYSM"/>
    <property type="match status" value="2"/>
</dbReference>
<evidence type="ECO:0000313" key="10">
    <source>
        <dbReference type="EMBL" id="MCZ8512022.1"/>
    </source>
</evidence>
<keyword evidence="11" id="KW-1185">Reference proteome</keyword>
<feature type="domain" description="LysM" evidence="8">
    <location>
        <begin position="3"/>
        <end position="48"/>
    </location>
</feature>
<protein>
    <submittedName>
        <fullName evidence="10">M14 family metallopeptidase</fullName>
    </submittedName>
</protein>
<evidence type="ECO:0000256" key="3">
    <source>
        <dbReference type="ARBA" id="ARBA00022670"/>
    </source>
</evidence>
<feature type="active site" description="Proton donor/acceptor" evidence="7">
    <location>
        <position position="370"/>
    </location>
</feature>
<evidence type="ECO:0000256" key="6">
    <source>
        <dbReference type="ARBA" id="ARBA00023049"/>
    </source>
</evidence>
<dbReference type="Pfam" id="PF01476">
    <property type="entry name" value="LysM"/>
    <property type="match status" value="2"/>
</dbReference>
<evidence type="ECO:0000313" key="11">
    <source>
        <dbReference type="Proteomes" id="UP001527882"/>
    </source>
</evidence>
<dbReference type="CDD" id="cd06229">
    <property type="entry name" value="M14_Endopeptidase_I"/>
    <property type="match status" value="1"/>
</dbReference>
<evidence type="ECO:0000256" key="5">
    <source>
        <dbReference type="ARBA" id="ARBA00022833"/>
    </source>
</evidence>